<dbReference type="KEGG" id="eiv:EIN_309560"/>
<dbReference type="Gene3D" id="3.40.50.720">
    <property type="entry name" value="NAD(P)-binding Rossmann-like Domain"/>
    <property type="match status" value="1"/>
</dbReference>
<organism evidence="12 13">
    <name type="scientific">Entamoeba invadens IP1</name>
    <dbReference type="NCBI Taxonomy" id="370355"/>
    <lineage>
        <taxon>Eukaryota</taxon>
        <taxon>Amoebozoa</taxon>
        <taxon>Evosea</taxon>
        <taxon>Archamoebae</taxon>
        <taxon>Mastigamoebida</taxon>
        <taxon>Entamoebidae</taxon>
        <taxon>Entamoeba</taxon>
    </lineage>
</organism>
<dbReference type="InterPro" id="IPR035985">
    <property type="entry name" value="Ubiquitin-activating_enz"/>
</dbReference>
<feature type="non-terminal residue" evidence="12">
    <location>
        <position position="359"/>
    </location>
</feature>
<dbReference type="GO" id="GO:0005634">
    <property type="term" value="C:nucleus"/>
    <property type="evidence" value="ECO:0007669"/>
    <property type="project" value="TreeGrafter"/>
</dbReference>
<dbReference type="EC" id="6.2.1.64" evidence="8 10"/>
<dbReference type="FunFam" id="3.50.50.80:FF:000002">
    <property type="entry name" value="SUMO-activating enzyme subunit 2"/>
    <property type="match status" value="1"/>
</dbReference>
<dbReference type="PANTHER" id="PTHR10953:SF6">
    <property type="entry name" value="NEDD8-ACTIVATING ENZYME E1 CATALYTIC SUBUNIT"/>
    <property type="match status" value="1"/>
</dbReference>
<dbReference type="OrthoDB" id="10255449at2759"/>
<evidence type="ECO:0000256" key="9">
    <source>
        <dbReference type="ARBA" id="ARBA00024626"/>
    </source>
</evidence>
<protein>
    <recommendedName>
        <fullName evidence="3 10">NEDD8-activating enzyme E1 catalytic subunit</fullName>
        <ecNumber evidence="8 10">6.2.1.64</ecNumber>
    </recommendedName>
</protein>
<dbReference type="FunFam" id="1.10.10.520:FF:000001">
    <property type="entry name" value="NEDD8-activating enzyme E1 catalytic subunit"/>
    <property type="match status" value="1"/>
</dbReference>
<dbReference type="RefSeq" id="XP_004184299.1">
    <property type="nucleotide sequence ID" value="XM_004184251.1"/>
</dbReference>
<comment type="pathway">
    <text evidence="1 10">Protein modification; protein neddylation.</text>
</comment>
<evidence type="ECO:0000256" key="5">
    <source>
        <dbReference type="ARBA" id="ARBA00022741"/>
    </source>
</evidence>
<dbReference type="VEuPathDB" id="AmoebaDB:EIN_309560"/>
<comment type="catalytic activity">
    <reaction evidence="9 10">
        <text>ATP + [NEDD8 protein] + [E1 NEDD8-activating enzyme]-L-cysteine = AMP + diphosphate + [E1 NEDD8-activating enzyme]-S-[NEDD8 protein]-yl-L-cysteine.</text>
        <dbReference type="EC" id="6.2.1.64"/>
    </reaction>
</comment>
<evidence type="ECO:0000256" key="8">
    <source>
        <dbReference type="ARBA" id="ARBA00023624"/>
    </source>
</evidence>
<evidence type="ECO:0000259" key="11">
    <source>
        <dbReference type="Pfam" id="PF00899"/>
    </source>
</evidence>
<keyword evidence="6 10" id="KW-0833">Ubl conjugation pathway</keyword>
<dbReference type="PANTHER" id="PTHR10953">
    <property type="entry name" value="UBIQUITIN-ACTIVATING ENZYME E1"/>
    <property type="match status" value="1"/>
</dbReference>
<dbReference type="InterPro" id="IPR000594">
    <property type="entry name" value="ThiF_NAD_FAD-bd"/>
</dbReference>
<dbReference type="GO" id="GO:0019781">
    <property type="term" value="F:NEDD8 activating enzyme activity"/>
    <property type="evidence" value="ECO:0007669"/>
    <property type="project" value="UniProtKB-UniRule"/>
</dbReference>
<comment type="function">
    <text evidence="10">Catalytic subunit of the dimeric E1 enzyme, which activates NEDD8.</text>
</comment>
<dbReference type="GO" id="GO:0005524">
    <property type="term" value="F:ATP binding"/>
    <property type="evidence" value="ECO:0007669"/>
    <property type="project" value="UniProtKB-UniRule"/>
</dbReference>
<evidence type="ECO:0000256" key="10">
    <source>
        <dbReference type="RuleBase" id="RU368009"/>
    </source>
</evidence>
<dbReference type="SUPFAM" id="SSF69572">
    <property type="entry name" value="Activating enzymes of the ubiquitin-like proteins"/>
    <property type="match status" value="1"/>
</dbReference>
<dbReference type="UniPathway" id="UPA00885"/>
<comment type="similarity">
    <text evidence="2 10">Belongs to the ubiquitin-activating E1 family. UBA3 subfamily.</text>
</comment>
<keyword evidence="4 10" id="KW-0436">Ligase</keyword>
<evidence type="ECO:0000256" key="6">
    <source>
        <dbReference type="ARBA" id="ARBA00022786"/>
    </source>
</evidence>
<dbReference type="EMBL" id="KB207092">
    <property type="protein sequence ID" value="ELP84953.1"/>
    <property type="molecule type" value="Genomic_DNA"/>
</dbReference>
<dbReference type="Pfam" id="PF00899">
    <property type="entry name" value="ThiF"/>
    <property type="match status" value="1"/>
</dbReference>
<evidence type="ECO:0000256" key="4">
    <source>
        <dbReference type="ARBA" id="ARBA00022598"/>
    </source>
</evidence>
<keyword evidence="7 10" id="KW-0067">ATP-binding</keyword>
<dbReference type="InterPro" id="IPR023318">
    <property type="entry name" value="Ub_act_enz_dom_a_sf"/>
</dbReference>
<accession>A0A0A1U1P4</accession>
<dbReference type="InterPro" id="IPR045886">
    <property type="entry name" value="ThiF/MoeB/HesA"/>
</dbReference>
<name>A0A0A1U1P4_ENTIV</name>
<dbReference type="Gene3D" id="1.10.10.520">
    <property type="entry name" value="Ubiquitin activating enzymes (Uba3). Chain: B, domain 2"/>
    <property type="match status" value="1"/>
</dbReference>
<feature type="domain" description="THIF-type NAD/FAD binding fold" evidence="11">
    <location>
        <begin position="28"/>
        <end position="325"/>
    </location>
</feature>
<evidence type="ECO:0000256" key="2">
    <source>
        <dbReference type="ARBA" id="ARBA00006310"/>
    </source>
</evidence>
<dbReference type="AlphaFoldDB" id="A0A0A1U1P4"/>
<evidence type="ECO:0000256" key="7">
    <source>
        <dbReference type="ARBA" id="ARBA00022840"/>
    </source>
</evidence>
<keyword evidence="13" id="KW-1185">Reference proteome</keyword>
<evidence type="ECO:0000256" key="3">
    <source>
        <dbReference type="ARBA" id="ARBA00015203"/>
    </source>
</evidence>
<evidence type="ECO:0000313" key="12">
    <source>
        <dbReference type="EMBL" id="ELP84953.1"/>
    </source>
</evidence>
<keyword evidence="5 10" id="KW-0547">Nucleotide-binding</keyword>
<dbReference type="GO" id="GO:0005737">
    <property type="term" value="C:cytoplasm"/>
    <property type="evidence" value="ECO:0007669"/>
    <property type="project" value="TreeGrafter"/>
</dbReference>
<proteinExistence type="inferred from homology"/>
<gene>
    <name evidence="12" type="ORF">EIN_309560</name>
</gene>
<dbReference type="GeneID" id="14883958"/>
<sequence length="359" mass="39679">MTRQFTQIKEFLGRTGGSIEDPPNVDYENFRILVVGAGGLGCEVLKSLAMVGFRDITVIDMDTIEYSNLNRQFLFRRKDVGRPKSEVAAEFVMRRVPGCHISHIVGRLEDQPESFYKSFKLVISGLDNLGARRWTNSMLCSLVKTENGEVDPSTVIPLIDGGTEGFQGHVMVIVPGIAACLECQVSLFPPAKTFPMCTIAAQPRLPEHCIAWASQIAWDNATINKAFPLGTKVDADNPDHVKWIYEKALERAQEKNISGVTYKLTLGVIKNILPAIASTNSLIAAQTANEAFKYATGAANNLENYVNYFARDGINTTVENLQRRPECFACGTKSVDLVLPLHTTLQDLVDRLTDNPQIQ</sequence>
<reference evidence="12 13" key="1">
    <citation type="submission" date="2012-10" db="EMBL/GenBank/DDBJ databases">
        <authorList>
            <person name="Zafar N."/>
            <person name="Inman J."/>
            <person name="Hall N."/>
            <person name="Lorenzi H."/>
            <person name="Caler E."/>
        </authorList>
    </citation>
    <scope>NUCLEOTIDE SEQUENCE [LARGE SCALE GENOMIC DNA]</scope>
    <source>
        <strain evidence="12 13">IP1</strain>
    </source>
</reference>
<dbReference type="GO" id="GO:0045116">
    <property type="term" value="P:protein neddylation"/>
    <property type="evidence" value="ECO:0007669"/>
    <property type="project" value="UniProtKB-UniRule"/>
</dbReference>
<evidence type="ECO:0000256" key="1">
    <source>
        <dbReference type="ARBA" id="ARBA00005032"/>
    </source>
</evidence>
<dbReference type="OMA" id="PYLENYM"/>
<dbReference type="Proteomes" id="UP000014680">
    <property type="component" value="Unassembled WGS sequence"/>
</dbReference>
<evidence type="ECO:0000313" key="13">
    <source>
        <dbReference type="Proteomes" id="UP000014680"/>
    </source>
</evidence>